<dbReference type="AlphaFoldDB" id="R0HBX7"/>
<protein>
    <submittedName>
        <fullName evidence="2">Uncharacterized protein</fullName>
    </submittedName>
</protein>
<keyword evidence="1" id="KW-0472">Membrane</keyword>
<keyword evidence="1" id="KW-1133">Transmembrane helix</keyword>
<evidence type="ECO:0000313" key="3">
    <source>
        <dbReference type="Proteomes" id="UP000029121"/>
    </source>
</evidence>
<keyword evidence="1" id="KW-0812">Transmembrane</keyword>
<proteinExistence type="predicted"/>
<dbReference type="EMBL" id="KB870810">
    <property type="protein sequence ID" value="EOA22505.1"/>
    <property type="molecule type" value="Genomic_DNA"/>
</dbReference>
<reference evidence="3" key="1">
    <citation type="journal article" date="2013" name="Nat. Genet.">
        <title>The Capsella rubella genome and the genomic consequences of rapid mating system evolution.</title>
        <authorList>
            <person name="Slotte T."/>
            <person name="Hazzouri K.M."/>
            <person name="Agren J.A."/>
            <person name="Koenig D."/>
            <person name="Maumus F."/>
            <person name="Guo Y.L."/>
            <person name="Steige K."/>
            <person name="Platts A.E."/>
            <person name="Escobar J.S."/>
            <person name="Newman L.K."/>
            <person name="Wang W."/>
            <person name="Mandakova T."/>
            <person name="Vello E."/>
            <person name="Smith L.M."/>
            <person name="Henz S.R."/>
            <person name="Steffen J."/>
            <person name="Takuno S."/>
            <person name="Brandvain Y."/>
            <person name="Coop G."/>
            <person name="Andolfatto P."/>
            <person name="Hu T.T."/>
            <person name="Blanchette M."/>
            <person name="Clark R.M."/>
            <person name="Quesneville H."/>
            <person name="Nordborg M."/>
            <person name="Gaut B.S."/>
            <person name="Lysak M.A."/>
            <person name="Jenkins J."/>
            <person name="Grimwood J."/>
            <person name="Chapman J."/>
            <person name="Prochnik S."/>
            <person name="Shu S."/>
            <person name="Rokhsar D."/>
            <person name="Schmutz J."/>
            <person name="Weigel D."/>
            <person name="Wright S.I."/>
        </authorList>
    </citation>
    <scope>NUCLEOTIDE SEQUENCE [LARGE SCALE GENOMIC DNA]</scope>
    <source>
        <strain evidence="3">cv. Monte Gargano</strain>
    </source>
</reference>
<evidence type="ECO:0000256" key="1">
    <source>
        <dbReference type="SAM" id="Phobius"/>
    </source>
</evidence>
<name>R0HBX7_9BRAS</name>
<dbReference type="Proteomes" id="UP000029121">
    <property type="component" value="Unassembled WGS sequence"/>
</dbReference>
<dbReference type="KEGG" id="crb:17882811"/>
<feature type="non-terminal residue" evidence="2">
    <location>
        <position position="1"/>
    </location>
</feature>
<keyword evidence="3" id="KW-1185">Reference proteome</keyword>
<accession>R0HBX7</accession>
<dbReference type="OrthoDB" id="1096905at2759"/>
<gene>
    <name evidence="2" type="ORF">CARUB_v10003160mg</name>
</gene>
<sequence>PTANANGDNRERALKLTPASFCVLYLLQTLTMFGLFLVVYMVMVIPVNNLKGTCYLEVFADSFSVSNASNTNATADWNVGFTTRNPANGCKGSLHTYKSRLLRGDKLISESSAPDSFGLLVKGKINDVPLPYAVFKTVATPRNAVVWDLRVEVLTSVKINGRSDNGNGFLIVTCRDIPVNFTADTAGNVQGSLIGYMRPCEYLVQTKYTEAFF</sequence>
<feature type="transmembrane region" description="Helical" evidence="1">
    <location>
        <begin position="21"/>
        <end position="43"/>
    </location>
</feature>
<organism evidence="2 3">
    <name type="scientific">Capsella rubella</name>
    <dbReference type="NCBI Taxonomy" id="81985"/>
    <lineage>
        <taxon>Eukaryota</taxon>
        <taxon>Viridiplantae</taxon>
        <taxon>Streptophyta</taxon>
        <taxon>Embryophyta</taxon>
        <taxon>Tracheophyta</taxon>
        <taxon>Spermatophyta</taxon>
        <taxon>Magnoliopsida</taxon>
        <taxon>eudicotyledons</taxon>
        <taxon>Gunneridae</taxon>
        <taxon>Pentapetalae</taxon>
        <taxon>rosids</taxon>
        <taxon>malvids</taxon>
        <taxon>Brassicales</taxon>
        <taxon>Brassicaceae</taxon>
        <taxon>Camelineae</taxon>
        <taxon>Capsella</taxon>
    </lineage>
</organism>
<evidence type="ECO:0000313" key="2">
    <source>
        <dbReference type="EMBL" id="EOA22505.1"/>
    </source>
</evidence>